<dbReference type="AlphaFoldDB" id="A0A7W7Y761"/>
<dbReference type="EMBL" id="JACHIG010000001">
    <property type="protein sequence ID" value="MBB5030745.1"/>
    <property type="molecule type" value="Genomic_DNA"/>
</dbReference>
<proteinExistence type="predicted"/>
<evidence type="ECO:0000313" key="2">
    <source>
        <dbReference type="Proteomes" id="UP000590740"/>
    </source>
</evidence>
<gene>
    <name evidence="1" type="ORF">HNQ65_000299</name>
</gene>
<sequence length="227" mass="25225">MDEDTVMGKLVRLWSWAELNRIDPNDLSVTKEFIDRVVGRKGFALALEHTGWLVDTNGKLSFRNFKRHNSPVAQNKALTAKRVARHRLRKAGANDELPSTALPKREKGTTKRAKKVVNADHVEDVKIRNIDLEVGETVFISDHEVAVKNVTIMEAPIVATDAPQESMVVEVPTDVAPPSLEPVREAVQPLPEQTTEGDALVIQAEELTPKKKRAKAAVEADDQPMLF</sequence>
<evidence type="ECO:0000313" key="1">
    <source>
        <dbReference type="EMBL" id="MBB5030745.1"/>
    </source>
</evidence>
<organism evidence="1 2">
    <name type="scientific">Prosthecobacter vanneervenii</name>
    <dbReference type="NCBI Taxonomy" id="48466"/>
    <lineage>
        <taxon>Bacteria</taxon>
        <taxon>Pseudomonadati</taxon>
        <taxon>Verrucomicrobiota</taxon>
        <taxon>Verrucomicrobiia</taxon>
        <taxon>Verrucomicrobiales</taxon>
        <taxon>Verrucomicrobiaceae</taxon>
        <taxon>Prosthecobacter</taxon>
    </lineage>
</organism>
<reference evidence="1 2" key="1">
    <citation type="submission" date="2020-08" db="EMBL/GenBank/DDBJ databases">
        <title>Genomic Encyclopedia of Type Strains, Phase IV (KMG-IV): sequencing the most valuable type-strain genomes for metagenomic binning, comparative biology and taxonomic classification.</title>
        <authorList>
            <person name="Goeker M."/>
        </authorList>
    </citation>
    <scope>NUCLEOTIDE SEQUENCE [LARGE SCALE GENOMIC DNA]</scope>
    <source>
        <strain evidence="1 2">DSM 12252</strain>
    </source>
</reference>
<comment type="caution">
    <text evidence="1">The sequence shown here is derived from an EMBL/GenBank/DDBJ whole genome shotgun (WGS) entry which is preliminary data.</text>
</comment>
<dbReference type="Proteomes" id="UP000590740">
    <property type="component" value="Unassembled WGS sequence"/>
</dbReference>
<accession>A0A7W7Y761</accession>
<keyword evidence="2" id="KW-1185">Reference proteome</keyword>
<protein>
    <submittedName>
        <fullName evidence="1">Uncharacterized protein</fullName>
    </submittedName>
</protein>
<name>A0A7W7Y761_9BACT</name>
<dbReference type="RefSeq" id="WP_184337667.1">
    <property type="nucleotide sequence ID" value="NZ_JACHIG010000001.1"/>
</dbReference>